<comment type="subcellular location">
    <subcellularLocation>
        <location evidence="1">Membrane</location>
        <topology evidence="1">Multi-pass membrane protein</topology>
    </subcellularLocation>
</comment>
<feature type="transmembrane region" description="Helical" evidence="7">
    <location>
        <begin position="412"/>
        <end position="430"/>
    </location>
</feature>
<feature type="transmembrane region" description="Helical" evidence="7">
    <location>
        <begin position="185"/>
        <end position="205"/>
    </location>
</feature>
<dbReference type="PANTHER" id="PTHR43791">
    <property type="entry name" value="PERMEASE-RELATED"/>
    <property type="match status" value="1"/>
</dbReference>
<evidence type="ECO:0000313" key="10">
    <source>
        <dbReference type="Proteomes" id="UP000294003"/>
    </source>
</evidence>
<feature type="transmembrane region" description="Helical" evidence="7">
    <location>
        <begin position="380"/>
        <end position="400"/>
    </location>
</feature>
<feature type="transmembrane region" description="Helical" evidence="7">
    <location>
        <begin position="217"/>
        <end position="240"/>
    </location>
</feature>
<accession>A0ABY0HCZ0</accession>
<feature type="transmembrane region" description="Helical" evidence="7">
    <location>
        <begin position="322"/>
        <end position="341"/>
    </location>
</feature>
<sequence length="502" mass="55188">MAIEKAPSTEKQDSPSASKDVVHLEAAGQQDEAEAARAEELERGGKSERKVKLKIDFFILPLLASIYFLAQMGRSDLGNAKVAGLDEDLNLTPDMYSNVAAIFYVGYLLFQLPGTLLLRKIGPPNQFSGAMIGWGVVTVCTVKASTYGHMMAVRFLVGVTEAFIQGSILYLSFWYRYNELATRGAIIYSTSALAGSFNGILSYGVQRDLGGKNGWTAWQWIFFVEGLIPIIWAFAVLALLPSTPERVRFGFSEAEKKQIVTRSRASHNTGDGTIRPKLIIKLLLDPKFWMTTAINCGNHFCANALQNFIPALLHESMGYTELQAQLMSVIVYAVTFVGILASCYASDRLRLRGVVIMFDAALACVGLVLLLTITNNAGRFVAACITTAGVYPIVVICLTWTATNHPGYTYRASAAALINVFSQAVAIAGNKSYNDPPYYRKGLGASLGMVAMCGVVAGVLDWYLKRLNDKKRREQHTPEAEALRQMSIDEIGNKHPDFFFRY</sequence>
<keyword evidence="4 7" id="KW-1133">Transmembrane helix</keyword>
<dbReference type="Pfam" id="PF07690">
    <property type="entry name" value="MFS_1"/>
    <property type="match status" value="1"/>
</dbReference>
<keyword evidence="3 7" id="KW-0812">Transmembrane</keyword>
<dbReference type="InterPro" id="IPR011701">
    <property type="entry name" value="MFS"/>
</dbReference>
<evidence type="ECO:0000256" key="7">
    <source>
        <dbReference type="SAM" id="Phobius"/>
    </source>
</evidence>
<dbReference type="InterPro" id="IPR020846">
    <property type="entry name" value="MFS_dom"/>
</dbReference>
<evidence type="ECO:0000256" key="5">
    <source>
        <dbReference type="ARBA" id="ARBA00023136"/>
    </source>
</evidence>
<comment type="caution">
    <text evidence="9">The sequence shown here is derived from an EMBL/GenBank/DDBJ whole genome shotgun (WGS) entry which is preliminary data.</text>
</comment>
<gene>
    <name evidence="9" type="ORF">DL762_002644</name>
</gene>
<feature type="transmembrane region" description="Helical" evidence="7">
    <location>
        <begin position="95"/>
        <end position="118"/>
    </location>
</feature>
<name>A0ABY0HCZ0_9PEZI</name>
<evidence type="ECO:0000313" key="9">
    <source>
        <dbReference type="EMBL" id="RYO90509.1"/>
    </source>
</evidence>
<protein>
    <recommendedName>
        <fullName evidence="8">Major facilitator superfamily (MFS) profile domain-containing protein</fullName>
    </recommendedName>
</protein>
<evidence type="ECO:0000259" key="8">
    <source>
        <dbReference type="PROSITE" id="PS50850"/>
    </source>
</evidence>
<dbReference type="PROSITE" id="PS50850">
    <property type="entry name" value="MFS"/>
    <property type="match status" value="1"/>
</dbReference>
<feature type="domain" description="Major facilitator superfamily (MFS) profile" evidence="8">
    <location>
        <begin position="59"/>
        <end position="502"/>
    </location>
</feature>
<reference evidence="9 10" key="1">
    <citation type="submission" date="2018-06" db="EMBL/GenBank/DDBJ databases">
        <title>Complete Genomes of Monosporascus.</title>
        <authorList>
            <person name="Robinson A.J."/>
            <person name="Natvig D.O."/>
        </authorList>
    </citation>
    <scope>NUCLEOTIDE SEQUENCE [LARGE SCALE GENOMIC DNA]</scope>
    <source>
        <strain evidence="9 10">CBS 609.92</strain>
    </source>
</reference>
<keyword evidence="10" id="KW-1185">Reference proteome</keyword>
<keyword evidence="5 7" id="KW-0472">Membrane</keyword>
<dbReference type="InterPro" id="IPR036259">
    <property type="entry name" value="MFS_trans_sf"/>
</dbReference>
<dbReference type="PANTHER" id="PTHR43791:SF36">
    <property type="entry name" value="TRANSPORTER, PUTATIVE (AFU_ORTHOLOGUE AFUA_6G08340)-RELATED"/>
    <property type="match status" value="1"/>
</dbReference>
<evidence type="ECO:0000256" key="4">
    <source>
        <dbReference type="ARBA" id="ARBA00022989"/>
    </source>
</evidence>
<dbReference type="SUPFAM" id="SSF103473">
    <property type="entry name" value="MFS general substrate transporter"/>
    <property type="match status" value="1"/>
</dbReference>
<feature type="transmembrane region" description="Helical" evidence="7">
    <location>
        <begin position="53"/>
        <end position="70"/>
    </location>
</feature>
<feature type="transmembrane region" description="Helical" evidence="7">
    <location>
        <begin position="153"/>
        <end position="173"/>
    </location>
</feature>
<dbReference type="Gene3D" id="1.20.1250.20">
    <property type="entry name" value="MFS general substrate transporter like domains"/>
    <property type="match status" value="2"/>
</dbReference>
<evidence type="ECO:0000256" key="3">
    <source>
        <dbReference type="ARBA" id="ARBA00022692"/>
    </source>
</evidence>
<evidence type="ECO:0000256" key="6">
    <source>
        <dbReference type="SAM" id="MobiDB-lite"/>
    </source>
</evidence>
<dbReference type="Proteomes" id="UP000294003">
    <property type="component" value="Unassembled WGS sequence"/>
</dbReference>
<evidence type="ECO:0000256" key="1">
    <source>
        <dbReference type="ARBA" id="ARBA00004141"/>
    </source>
</evidence>
<feature type="transmembrane region" description="Helical" evidence="7">
    <location>
        <begin position="353"/>
        <end position="374"/>
    </location>
</feature>
<proteinExistence type="predicted"/>
<evidence type="ECO:0000256" key="2">
    <source>
        <dbReference type="ARBA" id="ARBA00022448"/>
    </source>
</evidence>
<organism evidence="9 10">
    <name type="scientific">Monosporascus cannonballus</name>
    <dbReference type="NCBI Taxonomy" id="155416"/>
    <lineage>
        <taxon>Eukaryota</taxon>
        <taxon>Fungi</taxon>
        <taxon>Dikarya</taxon>
        <taxon>Ascomycota</taxon>
        <taxon>Pezizomycotina</taxon>
        <taxon>Sordariomycetes</taxon>
        <taxon>Xylariomycetidae</taxon>
        <taxon>Xylariales</taxon>
        <taxon>Xylariales incertae sedis</taxon>
        <taxon>Monosporascus</taxon>
    </lineage>
</organism>
<dbReference type="EMBL" id="QJNS01000055">
    <property type="protein sequence ID" value="RYO90509.1"/>
    <property type="molecule type" value="Genomic_DNA"/>
</dbReference>
<keyword evidence="2" id="KW-0813">Transport</keyword>
<feature type="region of interest" description="Disordered" evidence="6">
    <location>
        <begin position="1"/>
        <end position="25"/>
    </location>
</feature>
<feature type="transmembrane region" description="Helical" evidence="7">
    <location>
        <begin position="442"/>
        <end position="464"/>
    </location>
</feature>